<evidence type="ECO:0000313" key="2">
    <source>
        <dbReference type="Proteomes" id="UP000237105"/>
    </source>
</evidence>
<sequence length="186" mass="21076">MKILPKIKHYPDQQIGQNPNLQRAQSNFCSLVGELNTLLLDFHTQVIDFHICPHHQLVPLGVPRHDLKPHRSRQIHPEKHRLTGRKQSTDLSPVKCLGREIHRFVGLLLVTLVKRRIGVVVYEGVPVRVTDVRDVRQVEIYGVVVNTLVFVAIVEPQAQVNGGVLWVIQGLVQGWKVNILNRTSGV</sequence>
<dbReference type="Proteomes" id="UP000237105">
    <property type="component" value="Unassembled WGS sequence"/>
</dbReference>
<protein>
    <submittedName>
        <fullName evidence="1">Uncharacterized protein</fullName>
    </submittedName>
</protein>
<name>A0A2P5CK85_PARAD</name>
<accession>A0A2P5CK85</accession>
<proteinExistence type="predicted"/>
<gene>
    <name evidence="1" type="ORF">PanWU01x14_145790</name>
</gene>
<reference evidence="2" key="1">
    <citation type="submission" date="2016-06" db="EMBL/GenBank/DDBJ databases">
        <title>Parallel loss of symbiosis genes in relatives of nitrogen-fixing non-legume Parasponia.</title>
        <authorList>
            <person name="Van Velzen R."/>
            <person name="Holmer R."/>
            <person name="Bu F."/>
            <person name="Rutten L."/>
            <person name="Van Zeijl A."/>
            <person name="Liu W."/>
            <person name="Santuari L."/>
            <person name="Cao Q."/>
            <person name="Sharma T."/>
            <person name="Shen D."/>
            <person name="Roswanjaya Y."/>
            <person name="Wardhani T."/>
            <person name="Kalhor M.S."/>
            <person name="Jansen J."/>
            <person name="Van den Hoogen J."/>
            <person name="Gungor B."/>
            <person name="Hartog M."/>
            <person name="Hontelez J."/>
            <person name="Verver J."/>
            <person name="Yang W.-C."/>
            <person name="Schijlen E."/>
            <person name="Repin R."/>
            <person name="Schilthuizen M."/>
            <person name="Schranz E."/>
            <person name="Heidstra R."/>
            <person name="Miyata K."/>
            <person name="Fedorova E."/>
            <person name="Kohlen W."/>
            <person name="Bisseling T."/>
            <person name="Smit S."/>
            <person name="Geurts R."/>
        </authorList>
    </citation>
    <scope>NUCLEOTIDE SEQUENCE [LARGE SCALE GENOMIC DNA]</scope>
    <source>
        <strain evidence="2">cv. WU1-14</strain>
    </source>
</reference>
<dbReference type="EMBL" id="JXTB01000121">
    <property type="protein sequence ID" value="PON61459.1"/>
    <property type="molecule type" value="Genomic_DNA"/>
</dbReference>
<dbReference type="AlphaFoldDB" id="A0A2P5CK85"/>
<dbReference type="OrthoDB" id="10317041at2759"/>
<comment type="caution">
    <text evidence="1">The sequence shown here is derived from an EMBL/GenBank/DDBJ whole genome shotgun (WGS) entry which is preliminary data.</text>
</comment>
<organism evidence="1 2">
    <name type="scientific">Parasponia andersonii</name>
    <name type="common">Sponia andersonii</name>
    <dbReference type="NCBI Taxonomy" id="3476"/>
    <lineage>
        <taxon>Eukaryota</taxon>
        <taxon>Viridiplantae</taxon>
        <taxon>Streptophyta</taxon>
        <taxon>Embryophyta</taxon>
        <taxon>Tracheophyta</taxon>
        <taxon>Spermatophyta</taxon>
        <taxon>Magnoliopsida</taxon>
        <taxon>eudicotyledons</taxon>
        <taxon>Gunneridae</taxon>
        <taxon>Pentapetalae</taxon>
        <taxon>rosids</taxon>
        <taxon>fabids</taxon>
        <taxon>Rosales</taxon>
        <taxon>Cannabaceae</taxon>
        <taxon>Parasponia</taxon>
    </lineage>
</organism>
<keyword evidence="2" id="KW-1185">Reference proteome</keyword>
<evidence type="ECO:0000313" key="1">
    <source>
        <dbReference type="EMBL" id="PON61459.1"/>
    </source>
</evidence>